<comment type="caution">
    <text evidence="1">The sequence shown here is derived from an EMBL/GenBank/DDBJ whole genome shotgun (WGS) entry which is preliminary data.</text>
</comment>
<dbReference type="Proteomes" id="UP000235145">
    <property type="component" value="Unassembled WGS sequence"/>
</dbReference>
<evidence type="ECO:0000313" key="2">
    <source>
        <dbReference type="Proteomes" id="UP000235145"/>
    </source>
</evidence>
<keyword evidence="2" id="KW-1185">Reference proteome</keyword>
<dbReference type="EMBL" id="NBSK02000009">
    <property type="protein sequence ID" value="KAJ0187263.1"/>
    <property type="molecule type" value="Genomic_DNA"/>
</dbReference>
<evidence type="ECO:0000313" key="1">
    <source>
        <dbReference type="EMBL" id="KAJ0187263.1"/>
    </source>
</evidence>
<gene>
    <name evidence="1" type="ORF">LSAT_V11C900492280</name>
</gene>
<reference evidence="1 2" key="1">
    <citation type="journal article" date="2017" name="Nat. Commun.">
        <title>Genome assembly with in vitro proximity ligation data and whole-genome triplication in lettuce.</title>
        <authorList>
            <person name="Reyes-Chin-Wo S."/>
            <person name="Wang Z."/>
            <person name="Yang X."/>
            <person name="Kozik A."/>
            <person name="Arikit S."/>
            <person name="Song C."/>
            <person name="Xia L."/>
            <person name="Froenicke L."/>
            <person name="Lavelle D.O."/>
            <person name="Truco M.J."/>
            <person name="Xia R."/>
            <person name="Zhu S."/>
            <person name="Xu C."/>
            <person name="Xu H."/>
            <person name="Xu X."/>
            <person name="Cox K."/>
            <person name="Korf I."/>
            <person name="Meyers B.C."/>
            <person name="Michelmore R.W."/>
        </authorList>
    </citation>
    <scope>NUCLEOTIDE SEQUENCE [LARGE SCALE GENOMIC DNA]</scope>
    <source>
        <strain evidence="2">cv. Salinas</strain>
        <tissue evidence="1">Seedlings</tissue>
    </source>
</reference>
<accession>A0A9R1UHS3</accession>
<dbReference type="PANTHER" id="PTHR47186:SF42">
    <property type="entry name" value="DISEASE RESISTANCE RPP13-LIKE PROTEIN 1"/>
    <property type="match status" value="1"/>
</dbReference>
<dbReference type="Gene3D" id="3.80.10.10">
    <property type="entry name" value="Ribonuclease Inhibitor"/>
    <property type="match status" value="1"/>
</dbReference>
<name>A0A9R1UHS3_LACSA</name>
<dbReference type="InterPro" id="IPR032675">
    <property type="entry name" value="LRR_dom_sf"/>
</dbReference>
<dbReference type="AlphaFoldDB" id="A0A9R1UHS3"/>
<protein>
    <recommendedName>
        <fullName evidence="3">NB-ARC domain-containing protein</fullName>
    </recommendedName>
</protein>
<sequence length="166" mass="19008">MDESLKDGPLVKLHLIVESQEIFLVHPDNDLPKLLFTCFYKQNPSSLARNLEKLISCGLCAFTNRECFLISICGKPKLEGSIPEAPNDLDQLVCLEQLSFSFAKFTYLPQSICKLKHFKYLQINYCSLLRKLPEDIGRLECLKTLMVVECGFLQDNQSNICNMKRL</sequence>
<dbReference type="SUPFAM" id="SSF52058">
    <property type="entry name" value="L domain-like"/>
    <property type="match status" value="1"/>
</dbReference>
<organism evidence="1 2">
    <name type="scientific">Lactuca sativa</name>
    <name type="common">Garden lettuce</name>
    <dbReference type="NCBI Taxonomy" id="4236"/>
    <lineage>
        <taxon>Eukaryota</taxon>
        <taxon>Viridiplantae</taxon>
        <taxon>Streptophyta</taxon>
        <taxon>Embryophyta</taxon>
        <taxon>Tracheophyta</taxon>
        <taxon>Spermatophyta</taxon>
        <taxon>Magnoliopsida</taxon>
        <taxon>eudicotyledons</taxon>
        <taxon>Gunneridae</taxon>
        <taxon>Pentapetalae</taxon>
        <taxon>asterids</taxon>
        <taxon>campanulids</taxon>
        <taxon>Asterales</taxon>
        <taxon>Asteraceae</taxon>
        <taxon>Cichorioideae</taxon>
        <taxon>Cichorieae</taxon>
        <taxon>Lactucinae</taxon>
        <taxon>Lactuca</taxon>
    </lineage>
</organism>
<evidence type="ECO:0008006" key="3">
    <source>
        <dbReference type="Google" id="ProtNLM"/>
    </source>
</evidence>
<dbReference type="PANTHER" id="PTHR47186">
    <property type="entry name" value="LEUCINE-RICH REPEAT-CONTAINING PROTEIN 57"/>
    <property type="match status" value="1"/>
</dbReference>
<proteinExistence type="predicted"/>